<dbReference type="Gene3D" id="1.10.287.70">
    <property type="match status" value="1"/>
</dbReference>
<dbReference type="SUPFAM" id="SSF81324">
    <property type="entry name" value="Voltage-gated potassium channels"/>
    <property type="match status" value="1"/>
</dbReference>
<feature type="compositionally biased region" description="Low complexity" evidence="13">
    <location>
        <begin position="682"/>
        <end position="693"/>
    </location>
</feature>
<dbReference type="SMART" id="SM00054">
    <property type="entry name" value="EFh"/>
    <property type="match status" value="2"/>
</dbReference>
<dbReference type="InterPro" id="IPR011992">
    <property type="entry name" value="EF-hand-dom_pair"/>
</dbReference>
<evidence type="ECO:0000256" key="7">
    <source>
        <dbReference type="ARBA" id="ARBA00022882"/>
    </source>
</evidence>
<feature type="region of interest" description="Disordered" evidence="13">
    <location>
        <begin position="682"/>
        <end position="704"/>
    </location>
</feature>
<dbReference type="PROSITE" id="PS50222">
    <property type="entry name" value="EF_HAND_2"/>
    <property type="match status" value="2"/>
</dbReference>
<dbReference type="CDD" id="cd00051">
    <property type="entry name" value="EFh"/>
    <property type="match status" value="1"/>
</dbReference>
<keyword evidence="7" id="KW-0851">Voltage-gated channel</keyword>
<accession>A0A7S4W1N2</accession>
<reference evidence="16" key="1">
    <citation type="submission" date="2021-01" db="EMBL/GenBank/DDBJ databases">
        <authorList>
            <person name="Corre E."/>
            <person name="Pelletier E."/>
            <person name="Niang G."/>
            <person name="Scheremetjew M."/>
            <person name="Finn R."/>
            <person name="Kale V."/>
            <person name="Holt S."/>
            <person name="Cochrane G."/>
            <person name="Meng A."/>
            <person name="Brown T."/>
            <person name="Cohen L."/>
        </authorList>
    </citation>
    <scope>NUCLEOTIDE SEQUENCE</scope>
    <source>
        <strain evidence="16">CCMP3105</strain>
    </source>
</reference>
<dbReference type="InterPro" id="IPR028325">
    <property type="entry name" value="VG_K_chnl"/>
</dbReference>
<dbReference type="PRINTS" id="PR00169">
    <property type="entry name" value="KCHANNEL"/>
</dbReference>
<dbReference type="GO" id="GO:0005509">
    <property type="term" value="F:calcium ion binding"/>
    <property type="evidence" value="ECO:0007669"/>
    <property type="project" value="InterPro"/>
</dbReference>
<dbReference type="PROSITE" id="PS00018">
    <property type="entry name" value="EF_HAND_1"/>
    <property type="match status" value="1"/>
</dbReference>
<keyword evidence="3" id="KW-0633">Potassium transport</keyword>
<dbReference type="InterPro" id="IPR027359">
    <property type="entry name" value="Volt_channel_dom_sf"/>
</dbReference>
<evidence type="ECO:0000259" key="15">
    <source>
        <dbReference type="PROSITE" id="PS50222"/>
    </source>
</evidence>
<dbReference type="AlphaFoldDB" id="A0A7S4W1N2"/>
<keyword evidence="5" id="KW-0631">Potassium channel</keyword>
<feature type="transmembrane region" description="Helical" evidence="14">
    <location>
        <begin position="443"/>
        <end position="462"/>
    </location>
</feature>
<organism evidence="16">
    <name type="scientific">Alexandrium monilatum</name>
    <dbReference type="NCBI Taxonomy" id="311494"/>
    <lineage>
        <taxon>Eukaryota</taxon>
        <taxon>Sar</taxon>
        <taxon>Alveolata</taxon>
        <taxon>Dinophyceae</taxon>
        <taxon>Gonyaulacales</taxon>
        <taxon>Pyrocystaceae</taxon>
        <taxon>Alexandrium</taxon>
    </lineage>
</organism>
<dbReference type="GO" id="GO:0008076">
    <property type="term" value="C:voltage-gated potassium channel complex"/>
    <property type="evidence" value="ECO:0007669"/>
    <property type="project" value="InterPro"/>
</dbReference>
<keyword evidence="12" id="KW-0407">Ion channel</keyword>
<dbReference type="InterPro" id="IPR005821">
    <property type="entry name" value="Ion_trans_dom"/>
</dbReference>
<dbReference type="Gene3D" id="1.10.238.10">
    <property type="entry name" value="EF-hand"/>
    <property type="match status" value="1"/>
</dbReference>
<dbReference type="GO" id="GO:0001508">
    <property type="term" value="P:action potential"/>
    <property type="evidence" value="ECO:0007669"/>
    <property type="project" value="TreeGrafter"/>
</dbReference>
<keyword evidence="2" id="KW-0813">Transport</keyword>
<keyword evidence="11 14" id="KW-0472">Membrane</keyword>
<dbReference type="SUPFAM" id="SSF47473">
    <property type="entry name" value="EF-hand"/>
    <property type="match status" value="1"/>
</dbReference>
<dbReference type="PANTHER" id="PTHR11537:SF254">
    <property type="entry name" value="POTASSIUM VOLTAGE-GATED CHANNEL PROTEIN SHAB"/>
    <property type="match status" value="1"/>
</dbReference>
<evidence type="ECO:0000256" key="6">
    <source>
        <dbReference type="ARBA" id="ARBA00022837"/>
    </source>
</evidence>
<feature type="transmembrane region" description="Helical" evidence="14">
    <location>
        <begin position="348"/>
        <end position="368"/>
    </location>
</feature>
<evidence type="ECO:0000256" key="10">
    <source>
        <dbReference type="ARBA" id="ARBA00023065"/>
    </source>
</evidence>
<evidence type="ECO:0000256" key="1">
    <source>
        <dbReference type="ARBA" id="ARBA00004141"/>
    </source>
</evidence>
<dbReference type="InterPro" id="IPR018247">
    <property type="entry name" value="EF_Hand_1_Ca_BS"/>
</dbReference>
<keyword evidence="8" id="KW-0630">Potassium</keyword>
<keyword evidence="10" id="KW-0406">Ion transport</keyword>
<evidence type="ECO:0000256" key="3">
    <source>
        <dbReference type="ARBA" id="ARBA00022538"/>
    </source>
</evidence>
<dbReference type="GO" id="GO:0005249">
    <property type="term" value="F:voltage-gated potassium channel activity"/>
    <property type="evidence" value="ECO:0007669"/>
    <property type="project" value="InterPro"/>
</dbReference>
<keyword evidence="6" id="KW-0106">Calcium</keyword>
<evidence type="ECO:0000256" key="13">
    <source>
        <dbReference type="SAM" id="MobiDB-lite"/>
    </source>
</evidence>
<gene>
    <name evidence="16" type="ORF">AMON00008_LOCUS50344</name>
</gene>
<evidence type="ECO:0000256" key="14">
    <source>
        <dbReference type="SAM" id="Phobius"/>
    </source>
</evidence>
<dbReference type="Gene3D" id="1.20.120.350">
    <property type="entry name" value="Voltage-gated potassium channels. Chain C"/>
    <property type="match status" value="1"/>
</dbReference>
<evidence type="ECO:0000256" key="2">
    <source>
        <dbReference type="ARBA" id="ARBA00022448"/>
    </source>
</evidence>
<evidence type="ECO:0000256" key="8">
    <source>
        <dbReference type="ARBA" id="ARBA00022958"/>
    </source>
</evidence>
<comment type="subcellular location">
    <subcellularLocation>
        <location evidence="1">Membrane</location>
        <topology evidence="1">Multi-pass membrane protein</topology>
    </subcellularLocation>
</comment>
<feature type="region of interest" description="Disordered" evidence="13">
    <location>
        <begin position="89"/>
        <end position="127"/>
    </location>
</feature>
<feature type="domain" description="EF-hand" evidence="15">
    <location>
        <begin position="624"/>
        <end position="659"/>
    </location>
</feature>
<dbReference type="PANTHER" id="PTHR11537">
    <property type="entry name" value="VOLTAGE-GATED POTASSIUM CHANNEL"/>
    <property type="match status" value="1"/>
</dbReference>
<protein>
    <recommendedName>
        <fullName evidence="15">EF-hand domain-containing protein</fullName>
    </recommendedName>
</protein>
<feature type="domain" description="EF-hand" evidence="15">
    <location>
        <begin position="588"/>
        <end position="623"/>
    </location>
</feature>
<evidence type="ECO:0000256" key="11">
    <source>
        <dbReference type="ARBA" id="ARBA00023136"/>
    </source>
</evidence>
<evidence type="ECO:0000256" key="5">
    <source>
        <dbReference type="ARBA" id="ARBA00022826"/>
    </source>
</evidence>
<keyword evidence="9 14" id="KW-1133">Transmembrane helix</keyword>
<evidence type="ECO:0000256" key="9">
    <source>
        <dbReference type="ARBA" id="ARBA00022989"/>
    </source>
</evidence>
<name>A0A7S4W1N2_9DINO</name>
<feature type="transmembrane region" description="Helical" evidence="14">
    <location>
        <begin position="483"/>
        <end position="502"/>
    </location>
</feature>
<feature type="transmembrane region" description="Helical" evidence="14">
    <location>
        <begin position="539"/>
        <end position="563"/>
    </location>
</feature>
<proteinExistence type="predicted"/>
<evidence type="ECO:0000256" key="12">
    <source>
        <dbReference type="ARBA" id="ARBA00023303"/>
    </source>
</evidence>
<feature type="compositionally biased region" description="Basic and acidic residues" evidence="13">
    <location>
        <begin position="254"/>
        <end position="266"/>
    </location>
</feature>
<sequence>MTKAMVPPISCLGAKCSERLGSITFCKSFDRLVKQFKLQVLELYEKDLALGAQVDDSANVEEASYSEAIDMIRRLQVENAQLRERLALSRLSAPRPPQQSPTNSLRISGSFPVPPGAQSKKTPSLPKVPPEVLVLATQGRALGQDVLGSKRSDVVEVALGRRRMSDPSDMPAFSTPSLMKIDYQLGALPAGDGVELFADEHPCAQFGLSQEARKSGGPRSVGFALDADSASGAIPSLPGNVSTESDTDEQVPPQHEETRKPRDAVRPDTGGAFDTGGHSAMPRSNHLEVEKPFGGHLRVPSKQSTKSAVSKHSSRSFISKVPSFFENNKKSAGMMWMFLEDPDSGRAAFLYAMVWNYFVGFSCIFTLLQATRPPTIHVLEVGAVDAGIEALFLLEATARFAASHSFKVFIKSPYNIVDILSFSPIGLRAATGFVLPSQQELPLVHYVLVCAIPVIRLLKLVRRFQKFQLFVHVIKETIDALKVLLFLLSVLVMIFSALIYIVEPGDSIDSLPSAMWLSIVTVTTVGYGDVSPVTMPGRLVTGALVLSSVLYMAMPISIIGEAFTKTWEDRHRLLLMMRTRARLDLWGYTASDMPRLFQQFDSNHNGELSLEEFVDMIDKMSVGMRSKEAASLFEAFDEDGSGGVDAKEFMLALFPYEYRQLYGRRGSCSSVGGARVRSAGLRTAEASRAAAPGRRGGRESDRID</sequence>
<feature type="region of interest" description="Disordered" evidence="13">
    <location>
        <begin position="232"/>
        <end position="284"/>
    </location>
</feature>
<evidence type="ECO:0000256" key="4">
    <source>
        <dbReference type="ARBA" id="ARBA00022692"/>
    </source>
</evidence>
<dbReference type="Pfam" id="PF00520">
    <property type="entry name" value="Ion_trans"/>
    <property type="match status" value="1"/>
</dbReference>
<dbReference type="EMBL" id="HBNR01071060">
    <property type="protein sequence ID" value="CAE4645905.1"/>
    <property type="molecule type" value="Transcribed_RNA"/>
</dbReference>
<dbReference type="Pfam" id="PF13499">
    <property type="entry name" value="EF-hand_7"/>
    <property type="match status" value="1"/>
</dbReference>
<evidence type="ECO:0000313" key="16">
    <source>
        <dbReference type="EMBL" id="CAE4645905.1"/>
    </source>
</evidence>
<keyword evidence="4 14" id="KW-0812">Transmembrane</keyword>
<dbReference type="InterPro" id="IPR002048">
    <property type="entry name" value="EF_hand_dom"/>
</dbReference>